<evidence type="ECO:0000259" key="1">
    <source>
        <dbReference type="Pfam" id="PF14588"/>
    </source>
</evidence>
<dbReference type="InterPro" id="IPR013813">
    <property type="entry name" value="Endoribo_LPSP/chorism_mut-like"/>
</dbReference>
<protein>
    <recommendedName>
        <fullName evidence="1">Endoribonuclease L-PSP/chorismate mutase-like domain-containing protein</fullName>
    </recommendedName>
</protein>
<dbReference type="PANTHER" id="PTHR43760">
    <property type="entry name" value="ENDORIBONUCLEASE-RELATED"/>
    <property type="match status" value="1"/>
</dbReference>
<dbReference type="AlphaFoldDB" id="A0A383BGQ0"/>
<dbReference type="Gene3D" id="3.30.1330.40">
    <property type="entry name" value="RutC-like"/>
    <property type="match status" value="1"/>
</dbReference>
<accession>A0A383BGQ0</accession>
<dbReference type="EMBL" id="UINC01200289">
    <property type="protein sequence ID" value="SVE19102.1"/>
    <property type="molecule type" value="Genomic_DNA"/>
</dbReference>
<proteinExistence type="predicted"/>
<dbReference type="Pfam" id="PF14588">
    <property type="entry name" value="YjgF_endoribonc"/>
    <property type="match status" value="1"/>
</dbReference>
<feature type="non-terminal residue" evidence="2">
    <location>
        <position position="1"/>
    </location>
</feature>
<dbReference type="InterPro" id="IPR035959">
    <property type="entry name" value="RutC-like_sf"/>
</dbReference>
<gene>
    <name evidence="2" type="ORF">METZ01_LOCUS471956</name>
</gene>
<dbReference type="CDD" id="cd02199">
    <property type="entry name" value="YjgF_YER057c_UK114_like_1"/>
    <property type="match status" value="1"/>
</dbReference>
<dbReference type="PANTHER" id="PTHR43760:SF1">
    <property type="entry name" value="ENDORIBONUCLEASE L-PSP_CHORISMATE MUTASE-LIKE DOMAIN-CONTAINING PROTEIN"/>
    <property type="match status" value="1"/>
</dbReference>
<evidence type="ECO:0000313" key="2">
    <source>
        <dbReference type="EMBL" id="SVE19102.1"/>
    </source>
</evidence>
<reference evidence="2" key="1">
    <citation type="submission" date="2018-05" db="EMBL/GenBank/DDBJ databases">
        <authorList>
            <person name="Lanie J.A."/>
            <person name="Ng W.-L."/>
            <person name="Kazmierczak K.M."/>
            <person name="Andrzejewski T.M."/>
            <person name="Davidsen T.M."/>
            <person name="Wayne K.J."/>
            <person name="Tettelin H."/>
            <person name="Glass J.I."/>
            <person name="Rusch D."/>
            <person name="Podicherti R."/>
            <person name="Tsui H.-C.T."/>
            <person name="Winkler M.E."/>
        </authorList>
    </citation>
    <scope>NUCLEOTIDE SEQUENCE</scope>
</reference>
<feature type="domain" description="Endoribonuclease L-PSP/chorismate mutase-like" evidence="1">
    <location>
        <begin position="10"/>
        <end position="91"/>
    </location>
</feature>
<sequence length="114" mass="12631">PPVDFGVAMEGKVEDDVPEEEAYRCAQATALNILASVQRQLGSLDRIHQVVKVYGMVNSSPGFRRQFAVVDGASDLYYELFGPERGQHARSAVGMFELPRGFPIEIEAIFEIDN</sequence>
<dbReference type="SUPFAM" id="SSF55298">
    <property type="entry name" value="YjgF-like"/>
    <property type="match status" value="1"/>
</dbReference>
<name>A0A383BGQ0_9ZZZZ</name>
<organism evidence="2">
    <name type="scientific">marine metagenome</name>
    <dbReference type="NCBI Taxonomy" id="408172"/>
    <lineage>
        <taxon>unclassified sequences</taxon>
        <taxon>metagenomes</taxon>
        <taxon>ecological metagenomes</taxon>
    </lineage>
</organism>